<evidence type="ECO:0000256" key="5">
    <source>
        <dbReference type="ARBA" id="ARBA00004764"/>
    </source>
</evidence>
<comment type="catalytic activity">
    <reaction evidence="19">
        <text>L-gulono-1,4-lactone + O2 = L-ascorbate + H2O2 + H(+)</text>
        <dbReference type="Rhea" id="RHEA:32363"/>
        <dbReference type="ChEBI" id="CHEBI:15378"/>
        <dbReference type="ChEBI" id="CHEBI:15379"/>
        <dbReference type="ChEBI" id="CHEBI:16240"/>
        <dbReference type="ChEBI" id="CHEBI:17587"/>
        <dbReference type="ChEBI" id="CHEBI:38290"/>
        <dbReference type="EC" id="1.1.3.8"/>
    </reaction>
</comment>
<keyword evidence="9" id="KW-0285">Flavoprotein</keyword>
<evidence type="ECO:0000259" key="21">
    <source>
        <dbReference type="PROSITE" id="PS51387"/>
    </source>
</evidence>
<evidence type="ECO:0000256" key="16">
    <source>
        <dbReference type="ARBA" id="ARBA00023002"/>
    </source>
</evidence>
<evidence type="ECO:0000256" key="9">
    <source>
        <dbReference type="ARBA" id="ARBA00022630"/>
    </source>
</evidence>
<dbReference type="GO" id="GO:0019853">
    <property type="term" value="P:L-ascorbic acid biosynthetic process"/>
    <property type="evidence" value="ECO:0007669"/>
    <property type="project" value="UniProtKB-KW"/>
</dbReference>
<accession>A0A4W3GXX2</accession>
<keyword evidence="13" id="KW-0274">FAD</keyword>
<reference evidence="23" key="2">
    <citation type="journal article" date="2007" name="PLoS Biol.">
        <title>Survey sequencing and comparative analysis of the elephant shark (Callorhinchus milii) genome.</title>
        <authorList>
            <person name="Venkatesh B."/>
            <person name="Kirkness E.F."/>
            <person name="Loh Y.H."/>
            <person name="Halpern A.L."/>
            <person name="Lee A.P."/>
            <person name="Johnson J."/>
            <person name="Dandona N."/>
            <person name="Viswanathan L.D."/>
            <person name="Tay A."/>
            <person name="Venter J.C."/>
            <person name="Strausberg R.L."/>
            <person name="Brenner S."/>
        </authorList>
    </citation>
    <scope>NUCLEOTIDE SEQUENCE [LARGE SCALE GENOMIC DNA]</scope>
</reference>
<dbReference type="InterPro" id="IPR036318">
    <property type="entry name" value="FAD-bd_PCMH-like_sf"/>
</dbReference>
<comment type="similarity">
    <text evidence="6">Belongs to the oxygen-dependent FAD-linked oxidoreductase family.</text>
</comment>
<dbReference type="InterPro" id="IPR010031">
    <property type="entry name" value="FAD_lactone_oxidase-like"/>
</dbReference>
<evidence type="ECO:0000256" key="10">
    <source>
        <dbReference type="ARBA" id="ARBA00022644"/>
    </source>
</evidence>
<dbReference type="EC" id="1.1.3.8" evidence="7"/>
<evidence type="ECO:0000256" key="1">
    <source>
        <dbReference type="ARBA" id="ARBA00001974"/>
    </source>
</evidence>
<dbReference type="GO" id="GO:0071949">
    <property type="term" value="F:FAD binding"/>
    <property type="evidence" value="ECO:0007669"/>
    <property type="project" value="InterPro"/>
</dbReference>
<organism evidence="22 23">
    <name type="scientific">Callorhinchus milii</name>
    <name type="common">Ghost shark</name>
    <dbReference type="NCBI Taxonomy" id="7868"/>
    <lineage>
        <taxon>Eukaryota</taxon>
        <taxon>Metazoa</taxon>
        <taxon>Chordata</taxon>
        <taxon>Craniata</taxon>
        <taxon>Vertebrata</taxon>
        <taxon>Chondrichthyes</taxon>
        <taxon>Holocephali</taxon>
        <taxon>Chimaeriformes</taxon>
        <taxon>Callorhinchidae</taxon>
        <taxon>Callorhinchus</taxon>
    </lineage>
</organism>
<keyword evidence="16" id="KW-0560">Oxidoreductase</keyword>
<keyword evidence="12" id="KW-0256">Endoplasmic reticulum</keyword>
<keyword evidence="10" id="KW-0060">Ascorbate biosynthesis</keyword>
<dbReference type="AlphaFoldDB" id="A0A4W3GXX2"/>
<dbReference type="Gene3D" id="3.30.43.10">
    <property type="entry name" value="Uridine Diphospho-n-acetylenolpyruvylglucosamine Reductase, domain 2"/>
    <property type="match status" value="1"/>
</dbReference>
<evidence type="ECO:0000256" key="15">
    <source>
        <dbReference type="ARBA" id="ARBA00022989"/>
    </source>
</evidence>
<dbReference type="STRING" id="7868.ENSCMIP00000009193"/>
<evidence type="ECO:0000313" key="22">
    <source>
        <dbReference type="Ensembl" id="ENSCMIP00000009193.1"/>
    </source>
</evidence>
<evidence type="ECO:0000256" key="20">
    <source>
        <dbReference type="SAM" id="MobiDB-lite"/>
    </source>
</evidence>
<evidence type="ECO:0000256" key="14">
    <source>
        <dbReference type="ARBA" id="ARBA00022848"/>
    </source>
</evidence>
<evidence type="ECO:0000256" key="17">
    <source>
        <dbReference type="ARBA" id="ARBA00023136"/>
    </source>
</evidence>
<proteinExistence type="inferred from homology"/>
<dbReference type="Proteomes" id="UP000314986">
    <property type="component" value="Unassembled WGS sequence"/>
</dbReference>
<keyword evidence="15" id="KW-1133">Transmembrane helix</keyword>
<dbReference type="InParanoid" id="A0A4W3GXX2"/>
<keyword evidence="14" id="KW-0492">Microsome</keyword>
<dbReference type="GO" id="GO:0050105">
    <property type="term" value="F:L-gulonolactone oxidase activity"/>
    <property type="evidence" value="ECO:0007669"/>
    <property type="project" value="UniProtKB-EC"/>
</dbReference>
<evidence type="ECO:0000256" key="8">
    <source>
        <dbReference type="ARBA" id="ARBA00017520"/>
    </source>
</evidence>
<keyword evidence="17" id="KW-0472">Membrane</keyword>
<dbReference type="InterPro" id="IPR006094">
    <property type="entry name" value="Oxid_FAD_bind_N"/>
</dbReference>
<evidence type="ECO:0000313" key="23">
    <source>
        <dbReference type="Proteomes" id="UP000314986"/>
    </source>
</evidence>
<feature type="domain" description="FAD-binding PCMH-type" evidence="21">
    <location>
        <begin position="13"/>
        <end position="183"/>
    </location>
</feature>
<dbReference type="GO" id="GO:0005789">
    <property type="term" value="C:endoplasmic reticulum membrane"/>
    <property type="evidence" value="ECO:0007669"/>
    <property type="project" value="UniProtKB-SubCell"/>
</dbReference>
<sequence>MEGHRFLNWAKTYSCEPELYFEPTSVEEVRQILLLAKQRCKRVKVVGEGHSPSDIACTEGYLIKLNKLNRLLKVDVMKQQVTVEAGILLTELNEDLTQHGLALSNMGAVSDVTAGGVIATGTHNTGIRHGILATQVVSLCLMTAAGEVLECSEQQNQEVFRAASLHLGCLGVVLTLTIQCQPAFLIHQRRFPASLTQVHTPPTPTPSLAHTGTHSKSQPRSHRYTLPPPPRPRLALLTQVHTPLHPTPRSHRYTLPHPQPRSHRYTFPPASLTQLAVLKTFSSPLISSTTV</sequence>
<evidence type="ECO:0000256" key="4">
    <source>
        <dbReference type="ARBA" id="ARBA00004389"/>
    </source>
</evidence>
<evidence type="ECO:0000256" key="6">
    <source>
        <dbReference type="ARBA" id="ARBA00005466"/>
    </source>
</evidence>
<dbReference type="OMA" id="QCESAFN"/>
<name>A0A4W3GXX2_CALMI</name>
<evidence type="ECO:0000256" key="7">
    <source>
        <dbReference type="ARBA" id="ARBA00013121"/>
    </source>
</evidence>
<comment type="cofactor">
    <cofactor evidence="1">
        <name>FAD</name>
        <dbReference type="ChEBI" id="CHEBI:57692"/>
    </cofactor>
</comment>
<protein>
    <recommendedName>
        <fullName evidence="8">L-gulonolactone oxidase</fullName>
        <ecNumber evidence="7">1.1.3.8</ecNumber>
    </recommendedName>
    <alternativeName>
        <fullName evidence="18">L-gulono-gamma-lactone oxidase</fullName>
    </alternativeName>
</protein>
<dbReference type="SUPFAM" id="SSF56176">
    <property type="entry name" value="FAD-binding/transporter-associated domain-like"/>
    <property type="match status" value="1"/>
</dbReference>
<dbReference type="GeneTree" id="ENSGT00510000049722"/>
<reference evidence="22" key="4">
    <citation type="submission" date="2025-08" db="UniProtKB">
        <authorList>
            <consortium name="Ensembl"/>
        </authorList>
    </citation>
    <scope>IDENTIFICATION</scope>
</reference>
<comment type="pathway">
    <text evidence="5">Cofactor biosynthesis; L-ascorbate biosynthesis via UDP-alpha-D-glucuronate pathway; L-ascorbate from UDP-alpha-D-glucuronate: step 4/4.</text>
</comment>
<dbReference type="Gene3D" id="3.30.465.10">
    <property type="match status" value="1"/>
</dbReference>
<evidence type="ECO:0000256" key="18">
    <source>
        <dbReference type="ARBA" id="ARBA00031326"/>
    </source>
</evidence>
<reference evidence="23" key="3">
    <citation type="journal article" date="2014" name="Nature">
        <title>Elephant shark genome provides unique insights into gnathostome evolution.</title>
        <authorList>
            <consortium name="International Elephant Shark Genome Sequencing Consortium"/>
            <person name="Venkatesh B."/>
            <person name="Lee A.P."/>
            <person name="Ravi V."/>
            <person name="Maurya A.K."/>
            <person name="Lian M.M."/>
            <person name="Swann J.B."/>
            <person name="Ohta Y."/>
            <person name="Flajnik M.F."/>
            <person name="Sutoh Y."/>
            <person name="Kasahara M."/>
            <person name="Hoon S."/>
            <person name="Gangu V."/>
            <person name="Roy S.W."/>
            <person name="Irimia M."/>
            <person name="Korzh V."/>
            <person name="Kondrychyn I."/>
            <person name="Lim Z.W."/>
            <person name="Tay B.H."/>
            <person name="Tohari S."/>
            <person name="Kong K.W."/>
            <person name="Ho S."/>
            <person name="Lorente-Galdos B."/>
            <person name="Quilez J."/>
            <person name="Marques-Bonet T."/>
            <person name="Raney B.J."/>
            <person name="Ingham P.W."/>
            <person name="Tay A."/>
            <person name="Hillier L.W."/>
            <person name="Minx P."/>
            <person name="Boehm T."/>
            <person name="Wilson R.K."/>
            <person name="Brenner S."/>
            <person name="Warren W.C."/>
        </authorList>
    </citation>
    <scope>NUCLEOTIDE SEQUENCE [LARGE SCALE GENOMIC DNA]</scope>
</reference>
<evidence type="ECO:0000256" key="3">
    <source>
        <dbReference type="ARBA" id="ARBA00004111"/>
    </source>
</evidence>
<comment type="subcellular location">
    <subcellularLocation>
        <location evidence="4">Endoplasmic reticulum membrane</location>
        <topology evidence="4">Single-pass membrane protein</topology>
    </subcellularLocation>
    <subcellularLocation>
        <location evidence="3">Microsome membrane</location>
        <topology evidence="3">Single-pass membrane protein</topology>
    </subcellularLocation>
</comment>
<evidence type="ECO:0000256" key="19">
    <source>
        <dbReference type="ARBA" id="ARBA00048083"/>
    </source>
</evidence>
<comment type="function">
    <text evidence="2">Oxidizes L-gulono-1,4-lactone to hydrogen peroxide and L-xylo-hexulonolactone which spontaneously isomerizes to L-ascorbate.</text>
</comment>
<reference evidence="22" key="5">
    <citation type="submission" date="2025-09" db="UniProtKB">
        <authorList>
            <consortium name="Ensembl"/>
        </authorList>
    </citation>
    <scope>IDENTIFICATION</scope>
</reference>
<dbReference type="Pfam" id="PF01565">
    <property type="entry name" value="FAD_binding_4"/>
    <property type="match status" value="1"/>
</dbReference>
<dbReference type="InterPro" id="IPR016169">
    <property type="entry name" value="FAD-bd_PCMH_sub2"/>
</dbReference>
<dbReference type="PANTHER" id="PTHR43762:SF8">
    <property type="entry name" value="L-GULONOLACTONE OXIDASE"/>
    <property type="match status" value="1"/>
</dbReference>
<dbReference type="PANTHER" id="PTHR43762">
    <property type="entry name" value="L-GULONOLACTONE OXIDASE"/>
    <property type="match status" value="1"/>
</dbReference>
<keyword evidence="23" id="KW-1185">Reference proteome</keyword>
<evidence type="ECO:0000256" key="2">
    <source>
        <dbReference type="ARBA" id="ARBA00003303"/>
    </source>
</evidence>
<evidence type="ECO:0000256" key="11">
    <source>
        <dbReference type="ARBA" id="ARBA00022692"/>
    </source>
</evidence>
<feature type="compositionally biased region" description="Polar residues" evidence="20">
    <location>
        <begin position="196"/>
        <end position="216"/>
    </location>
</feature>
<reference evidence="23" key="1">
    <citation type="journal article" date="2006" name="Science">
        <title>Ancient noncoding elements conserved in the human genome.</title>
        <authorList>
            <person name="Venkatesh B."/>
            <person name="Kirkness E.F."/>
            <person name="Loh Y.H."/>
            <person name="Halpern A.L."/>
            <person name="Lee A.P."/>
            <person name="Johnson J."/>
            <person name="Dandona N."/>
            <person name="Viswanathan L.D."/>
            <person name="Tay A."/>
            <person name="Venter J.C."/>
            <person name="Strausberg R.L."/>
            <person name="Brenner S."/>
        </authorList>
    </citation>
    <scope>NUCLEOTIDE SEQUENCE [LARGE SCALE GENOMIC DNA]</scope>
</reference>
<dbReference type="FunFam" id="3.30.43.10:FF:000014">
    <property type="entry name" value="L-gulonolactone oxidase"/>
    <property type="match status" value="1"/>
</dbReference>
<dbReference type="Ensembl" id="ENSCMIT00000009447.1">
    <property type="protein sequence ID" value="ENSCMIP00000009193.1"/>
    <property type="gene ID" value="ENSCMIG00000004888.1"/>
</dbReference>
<keyword evidence="11" id="KW-0812">Transmembrane</keyword>
<dbReference type="InterPro" id="IPR016166">
    <property type="entry name" value="FAD-bd_PCMH"/>
</dbReference>
<evidence type="ECO:0000256" key="12">
    <source>
        <dbReference type="ARBA" id="ARBA00022824"/>
    </source>
</evidence>
<dbReference type="PROSITE" id="PS51387">
    <property type="entry name" value="FAD_PCMH"/>
    <property type="match status" value="1"/>
</dbReference>
<feature type="region of interest" description="Disordered" evidence="20">
    <location>
        <begin position="196"/>
        <end position="231"/>
    </location>
</feature>
<dbReference type="InterPro" id="IPR016167">
    <property type="entry name" value="FAD-bd_PCMH_sub1"/>
</dbReference>
<evidence type="ECO:0000256" key="13">
    <source>
        <dbReference type="ARBA" id="ARBA00022827"/>
    </source>
</evidence>